<keyword evidence="3" id="KW-1185">Reference proteome</keyword>
<proteinExistence type="predicted"/>
<gene>
    <name evidence="2" type="ORF">OESDEN_09705</name>
</gene>
<evidence type="ECO:0000256" key="1">
    <source>
        <dbReference type="SAM" id="Coils"/>
    </source>
</evidence>
<reference evidence="2 3" key="1">
    <citation type="submission" date="2014-03" db="EMBL/GenBank/DDBJ databases">
        <title>Draft genome of the hookworm Oesophagostomum dentatum.</title>
        <authorList>
            <person name="Mitreva M."/>
        </authorList>
    </citation>
    <scope>NUCLEOTIDE SEQUENCE [LARGE SCALE GENOMIC DNA]</scope>
    <source>
        <strain evidence="2 3">OD-Hann</strain>
    </source>
</reference>
<evidence type="ECO:0000313" key="3">
    <source>
        <dbReference type="Proteomes" id="UP000053660"/>
    </source>
</evidence>
<name>A0A0B1SZN3_OESDE</name>
<evidence type="ECO:0000313" key="2">
    <source>
        <dbReference type="EMBL" id="KHJ90454.1"/>
    </source>
</evidence>
<keyword evidence="1" id="KW-0175">Coiled coil</keyword>
<protein>
    <submittedName>
        <fullName evidence="2">Uncharacterized protein</fullName>
    </submittedName>
</protein>
<dbReference type="EMBL" id="KN552997">
    <property type="protein sequence ID" value="KHJ90454.1"/>
    <property type="molecule type" value="Genomic_DNA"/>
</dbReference>
<dbReference type="AlphaFoldDB" id="A0A0B1SZN3"/>
<feature type="coiled-coil region" evidence="1">
    <location>
        <begin position="1"/>
        <end position="128"/>
    </location>
</feature>
<accession>A0A0B1SZN3</accession>
<organism evidence="2 3">
    <name type="scientific">Oesophagostomum dentatum</name>
    <name type="common">Nodular worm</name>
    <dbReference type="NCBI Taxonomy" id="61180"/>
    <lineage>
        <taxon>Eukaryota</taxon>
        <taxon>Metazoa</taxon>
        <taxon>Ecdysozoa</taxon>
        <taxon>Nematoda</taxon>
        <taxon>Chromadorea</taxon>
        <taxon>Rhabditida</taxon>
        <taxon>Rhabditina</taxon>
        <taxon>Rhabditomorpha</taxon>
        <taxon>Strongyloidea</taxon>
        <taxon>Strongylidae</taxon>
        <taxon>Oesophagostomum</taxon>
    </lineage>
</organism>
<sequence>MNVAQKTIDELKNHEMELRKRLEVAENVVKAAANSREENAELKRLLAIREKDAERLVRECEKFDELESKLTQQITDLRKENDELKTQIGEMNVQVQPNLHSEQAEAQIESLKAEIERLEKANGRLEKVGFILIRFFSLLYKQCR</sequence>
<dbReference type="Proteomes" id="UP000053660">
    <property type="component" value="Unassembled WGS sequence"/>
</dbReference>